<dbReference type="PANTHER" id="PTHR36435:SF1">
    <property type="entry name" value="CAAX AMINO TERMINAL PROTEASE FAMILY PROTEIN"/>
    <property type="match status" value="1"/>
</dbReference>
<accession>C7RAF4</accession>
<dbReference type="InterPro" id="IPR052710">
    <property type="entry name" value="CAAX_protease"/>
</dbReference>
<dbReference type="Pfam" id="PF02517">
    <property type="entry name" value="Rce1-like"/>
    <property type="match status" value="1"/>
</dbReference>
<dbReference type="MEROPS" id="G05.A04"/>
<evidence type="ECO:0000256" key="1">
    <source>
        <dbReference type="SAM" id="Phobius"/>
    </source>
</evidence>
<dbReference type="HOGENOM" id="CLU_1150651_0_0_6"/>
<evidence type="ECO:0000313" key="3">
    <source>
        <dbReference type="EMBL" id="ACV28048.1"/>
    </source>
</evidence>
<keyword evidence="1" id="KW-0472">Membrane</keyword>
<dbReference type="GO" id="GO:0004175">
    <property type="term" value="F:endopeptidase activity"/>
    <property type="evidence" value="ECO:0007669"/>
    <property type="project" value="UniProtKB-ARBA"/>
</dbReference>
<organism evidence="3 4">
    <name type="scientific">Kangiella koreensis (strain DSM 16069 / JCM 12317 / KCTC 12182 / SW-125)</name>
    <dbReference type="NCBI Taxonomy" id="523791"/>
    <lineage>
        <taxon>Bacteria</taxon>
        <taxon>Pseudomonadati</taxon>
        <taxon>Pseudomonadota</taxon>
        <taxon>Gammaproteobacteria</taxon>
        <taxon>Kangiellales</taxon>
        <taxon>Kangiellaceae</taxon>
        <taxon>Kangiella</taxon>
    </lineage>
</organism>
<sequence length="241" mass="26591">MSELQTRGLCLTNLNQKYQQPFAESIILSCLALVMLAFTTSSILFVAYFVLDLPLGTDPPSTILSISVSLGLLISYALIIRLSRSFFSAIFVPQLKASLFWIVGSILIGVVFSIVVLWFAPLFKQPSEIDSTFEQILTGGATAKALLFISVVLLAPIGEEYLFRGVLLSGLSSRMRTISAILLSSVVFMAFHLLEYYGYWFALVAIFLLGILLAMLRLRSQSMLVPILCHASYNLIMLTLA</sequence>
<proteinExistence type="predicted"/>
<dbReference type="GO" id="GO:0080120">
    <property type="term" value="P:CAAX-box protein maturation"/>
    <property type="evidence" value="ECO:0007669"/>
    <property type="project" value="UniProtKB-ARBA"/>
</dbReference>
<dbReference type="STRING" id="523791.Kkor_2640"/>
<feature type="transmembrane region" description="Helical" evidence="1">
    <location>
        <begin position="26"/>
        <end position="50"/>
    </location>
</feature>
<feature type="domain" description="CAAX prenyl protease 2/Lysostaphin resistance protein A-like" evidence="2">
    <location>
        <begin position="145"/>
        <end position="236"/>
    </location>
</feature>
<dbReference type="InterPro" id="IPR003675">
    <property type="entry name" value="Rce1/LyrA-like_dom"/>
</dbReference>
<feature type="transmembrane region" description="Helical" evidence="1">
    <location>
        <begin position="141"/>
        <end position="163"/>
    </location>
</feature>
<gene>
    <name evidence="3" type="ordered locus">Kkor_2640</name>
</gene>
<evidence type="ECO:0000313" key="4">
    <source>
        <dbReference type="Proteomes" id="UP000001231"/>
    </source>
</evidence>
<reference evidence="3 4" key="1">
    <citation type="journal article" date="2009" name="Stand. Genomic Sci.">
        <title>Complete genome sequence of Kangiella koreensis type strain (SW-125).</title>
        <authorList>
            <person name="Han C."/>
            <person name="Sikorski J."/>
            <person name="Lapidus A."/>
            <person name="Nolan M."/>
            <person name="Glavina Del Rio T."/>
            <person name="Tice H."/>
            <person name="Cheng J.F."/>
            <person name="Lucas S."/>
            <person name="Chen F."/>
            <person name="Copeland A."/>
            <person name="Ivanova N."/>
            <person name="Mavromatis K."/>
            <person name="Ovchinnikova G."/>
            <person name="Pati A."/>
            <person name="Bruce D."/>
            <person name="Goodwin L."/>
            <person name="Pitluck S."/>
            <person name="Chen A."/>
            <person name="Palaniappan K."/>
            <person name="Land M."/>
            <person name="Hauser L."/>
            <person name="Chang Y.J."/>
            <person name="Jeffries C.D."/>
            <person name="Chain P."/>
            <person name="Saunders E."/>
            <person name="Brettin T."/>
            <person name="Goker M."/>
            <person name="Tindall B.J."/>
            <person name="Bristow J."/>
            <person name="Eisen J.A."/>
            <person name="Markowitz V."/>
            <person name="Hugenholtz P."/>
            <person name="Kyrpides N.C."/>
            <person name="Klenk H.P."/>
            <person name="Detter J.C."/>
        </authorList>
    </citation>
    <scope>NUCLEOTIDE SEQUENCE [LARGE SCALE GENOMIC DNA]</scope>
    <source>
        <strain evidence="4">DSM 16069 / KCTC 12182 / SW-125</strain>
    </source>
</reference>
<protein>
    <submittedName>
        <fullName evidence="3">Abortive infection protein</fullName>
    </submittedName>
</protein>
<dbReference type="KEGG" id="kko:Kkor_2640"/>
<keyword evidence="4" id="KW-1185">Reference proteome</keyword>
<feature type="transmembrane region" description="Helical" evidence="1">
    <location>
        <begin position="199"/>
        <end position="216"/>
    </location>
</feature>
<keyword evidence="1" id="KW-1133">Transmembrane helix</keyword>
<name>C7RAF4_KANKD</name>
<evidence type="ECO:0000259" key="2">
    <source>
        <dbReference type="Pfam" id="PF02517"/>
    </source>
</evidence>
<feature type="transmembrane region" description="Helical" evidence="1">
    <location>
        <begin position="62"/>
        <end position="79"/>
    </location>
</feature>
<dbReference type="Proteomes" id="UP000001231">
    <property type="component" value="Chromosome"/>
</dbReference>
<keyword evidence="1" id="KW-0812">Transmembrane</keyword>
<dbReference type="eggNOG" id="COG1266">
    <property type="taxonomic scope" value="Bacteria"/>
</dbReference>
<feature type="transmembrane region" description="Helical" evidence="1">
    <location>
        <begin position="99"/>
        <end position="121"/>
    </location>
</feature>
<feature type="transmembrane region" description="Helical" evidence="1">
    <location>
        <begin position="175"/>
        <end position="193"/>
    </location>
</feature>
<dbReference type="InParanoid" id="C7RAF4"/>
<dbReference type="PANTHER" id="PTHR36435">
    <property type="entry name" value="SLR1288 PROTEIN"/>
    <property type="match status" value="1"/>
</dbReference>
<dbReference type="AlphaFoldDB" id="C7RAF4"/>
<dbReference type="EMBL" id="CP001707">
    <property type="protein sequence ID" value="ACV28048.1"/>
    <property type="molecule type" value="Genomic_DNA"/>
</dbReference>